<dbReference type="EMBL" id="BMUU01000005">
    <property type="protein sequence ID" value="GGY39060.1"/>
    <property type="molecule type" value="Genomic_DNA"/>
</dbReference>
<accession>A0ABQ3A787</accession>
<dbReference type="Proteomes" id="UP000600946">
    <property type="component" value="Unassembled WGS sequence"/>
</dbReference>
<protein>
    <submittedName>
        <fullName evidence="2">Uncharacterized protein</fullName>
    </submittedName>
</protein>
<keyword evidence="3" id="KW-1185">Reference proteome</keyword>
<evidence type="ECO:0000313" key="3">
    <source>
        <dbReference type="Proteomes" id="UP000600946"/>
    </source>
</evidence>
<comment type="caution">
    <text evidence="2">The sequence shown here is derived from an EMBL/GenBank/DDBJ whole genome shotgun (WGS) entry which is preliminary data.</text>
</comment>
<sequence>MDPEQHHATCRARVRALRRPHRFGTRDLRTAVAVPTERRGLPRYGDEAPPAAGTRSRTGTVPARTAWPVSDAAPRRPAPENAGAAS</sequence>
<name>A0ABQ3A787_9ACTN</name>
<dbReference type="RefSeq" id="WP_190027587.1">
    <property type="nucleotide sequence ID" value="NZ_BMUU01000005.1"/>
</dbReference>
<organism evidence="2 3">
    <name type="scientific">Streptomyces xanthochromogenes</name>
    <dbReference type="NCBI Taxonomy" id="67384"/>
    <lineage>
        <taxon>Bacteria</taxon>
        <taxon>Bacillati</taxon>
        <taxon>Actinomycetota</taxon>
        <taxon>Actinomycetes</taxon>
        <taxon>Kitasatosporales</taxon>
        <taxon>Streptomycetaceae</taxon>
        <taxon>Streptomyces</taxon>
    </lineage>
</organism>
<evidence type="ECO:0000313" key="2">
    <source>
        <dbReference type="EMBL" id="GGY39060.1"/>
    </source>
</evidence>
<evidence type="ECO:0000256" key="1">
    <source>
        <dbReference type="SAM" id="MobiDB-lite"/>
    </source>
</evidence>
<proteinExistence type="predicted"/>
<feature type="compositionally biased region" description="Basic and acidic residues" evidence="1">
    <location>
        <begin position="37"/>
        <end position="46"/>
    </location>
</feature>
<dbReference type="GeneID" id="96291592"/>
<reference evidence="3" key="1">
    <citation type="journal article" date="2019" name="Int. J. Syst. Evol. Microbiol.">
        <title>The Global Catalogue of Microorganisms (GCM) 10K type strain sequencing project: providing services to taxonomists for standard genome sequencing and annotation.</title>
        <authorList>
            <consortium name="The Broad Institute Genomics Platform"/>
            <consortium name="The Broad Institute Genome Sequencing Center for Infectious Disease"/>
            <person name="Wu L."/>
            <person name="Ma J."/>
        </authorList>
    </citation>
    <scope>NUCLEOTIDE SEQUENCE [LARGE SCALE GENOMIC DNA]</scope>
    <source>
        <strain evidence="3">JCM 4594</strain>
    </source>
</reference>
<gene>
    <name evidence="2" type="ORF">GCM10010326_36420</name>
</gene>
<feature type="region of interest" description="Disordered" evidence="1">
    <location>
        <begin position="37"/>
        <end position="86"/>
    </location>
</feature>